<dbReference type="GO" id="GO:0005829">
    <property type="term" value="C:cytosol"/>
    <property type="evidence" value="ECO:0007669"/>
    <property type="project" value="TreeGrafter"/>
</dbReference>
<dbReference type="Pfam" id="PF12030">
    <property type="entry name" value="DUF3517"/>
    <property type="match status" value="1"/>
</dbReference>
<dbReference type="InterPro" id="IPR050164">
    <property type="entry name" value="Peptidase_C19"/>
</dbReference>
<accession>A0A6A6USD7</accession>
<dbReference type="CDD" id="cd02659">
    <property type="entry name" value="peptidase_C19C"/>
    <property type="match status" value="1"/>
</dbReference>
<dbReference type="GO" id="GO:0005634">
    <property type="term" value="C:nucleus"/>
    <property type="evidence" value="ECO:0007669"/>
    <property type="project" value="TreeGrafter"/>
</dbReference>
<dbReference type="Gene3D" id="3.90.70.10">
    <property type="entry name" value="Cysteine proteinases"/>
    <property type="match status" value="1"/>
</dbReference>
<dbReference type="GO" id="GO:0016579">
    <property type="term" value="P:protein deubiquitination"/>
    <property type="evidence" value="ECO:0007669"/>
    <property type="project" value="InterPro"/>
</dbReference>
<dbReference type="PROSITE" id="PS50235">
    <property type="entry name" value="USP_3"/>
    <property type="match status" value="1"/>
</dbReference>
<dbReference type="GO" id="GO:0004843">
    <property type="term" value="F:cysteine-type deubiquitinase activity"/>
    <property type="evidence" value="ECO:0007669"/>
    <property type="project" value="InterPro"/>
</dbReference>
<evidence type="ECO:0000259" key="1">
    <source>
        <dbReference type="PROSITE" id="PS50235"/>
    </source>
</evidence>
<keyword evidence="3" id="KW-1185">Reference proteome</keyword>
<dbReference type="PANTHER" id="PTHR24006:SF827">
    <property type="entry name" value="UBIQUITIN CARBOXYL-TERMINAL HYDROLASE 34"/>
    <property type="match status" value="1"/>
</dbReference>
<feature type="domain" description="USP" evidence="1">
    <location>
        <begin position="1313"/>
        <end position="1641"/>
    </location>
</feature>
<reference evidence="2" key="1">
    <citation type="journal article" date="2020" name="Stud. Mycol.">
        <title>101 Dothideomycetes genomes: a test case for predicting lifestyles and emergence of pathogens.</title>
        <authorList>
            <person name="Haridas S."/>
            <person name="Albert R."/>
            <person name="Binder M."/>
            <person name="Bloem J."/>
            <person name="Labutti K."/>
            <person name="Salamov A."/>
            <person name="Andreopoulos B."/>
            <person name="Baker S."/>
            <person name="Barry K."/>
            <person name="Bills G."/>
            <person name="Bluhm B."/>
            <person name="Cannon C."/>
            <person name="Castanera R."/>
            <person name="Culley D."/>
            <person name="Daum C."/>
            <person name="Ezra D."/>
            <person name="Gonzalez J."/>
            <person name="Henrissat B."/>
            <person name="Kuo A."/>
            <person name="Liang C."/>
            <person name="Lipzen A."/>
            <person name="Lutzoni F."/>
            <person name="Magnuson J."/>
            <person name="Mondo S."/>
            <person name="Nolan M."/>
            <person name="Ohm R."/>
            <person name="Pangilinan J."/>
            <person name="Park H.-J."/>
            <person name="Ramirez L."/>
            <person name="Alfaro M."/>
            <person name="Sun H."/>
            <person name="Tritt A."/>
            <person name="Yoshinaga Y."/>
            <person name="Zwiers L.-H."/>
            <person name="Turgeon B."/>
            <person name="Goodwin S."/>
            <person name="Spatafora J."/>
            <person name="Crous P."/>
            <person name="Grigoriev I."/>
        </authorList>
    </citation>
    <scope>NUCLEOTIDE SEQUENCE</scope>
    <source>
        <strain evidence="2">CBS 115976</strain>
    </source>
</reference>
<dbReference type="Proteomes" id="UP000799302">
    <property type="component" value="Unassembled WGS sequence"/>
</dbReference>
<dbReference type="InterPro" id="IPR021905">
    <property type="entry name" value="DUF3517"/>
</dbReference>
<dbReference type="PROSITE" id="PS00973">
    <property type="entry name" value="USP_2"/>
    <property type="match status" value="1"/>
</dbReference>
<sequence length="2268" mass="258546">MVGRMVVMDIEFLSTSSVLHYPPISCLHLAALKSLFEPQNNFRTLLSTVYNLPFDKYEHEIAEEFLMGDCGLRYLPTLFHMLLQQVSTNFDHVSMNMVITPILGIISLTLNIAFNGDHALSTRLAQNKSDCIRVVHQVFRELDRRLDENLNQQNDPLATDFRRESLPIIANLLRFVMTHDKQLAAELFKHLVGSTDLIDAADYPAVAVMAWKLKLMKKYIKNGRMDLRVLGADTMAQDLVNFFNEHKPDNSPIRTQNIPPAFQCIAAILVAEKVVDYIVSVSSHPQIVSRSNNIIGFLVVTNNFTKEKSDLIWNTLVTSKDPRMTVTLMVALCNVVKQLANDEETLYLCKKMLDQPIPVIGVPEASHLIAQTIDHGRNTANDSDSDSEARLTLMLLAISLMRQCAQYTMPNGPIIQIQDAAFVVLRGLAGSSSPGIRQQVYKECVAQFCDPSKEATSMQAISTILKLNDEDLEYVTQDLQVTQLAMDSFSRQVGEWKSSLNTFHEANIQDQLERRLELILHLFILKPDSVSPTVIDRFWDSLVGKDAVSAPARDFAWRCLENTVFRMPQSTKSNFLDLLYEKYIPRVEPTFYVSSFLNFAEKIALYKLKAFEADVSEFTQVLTLPGIQMIWQIILQTPEHVGLEKAIRCLTVFLLDKQHIEHISGRSLDENYTLLIAQCIETMRNAYLSTRKQQKDNEKIRDSMDIAVSDVQNAKHDPLELPNQGITTFVRTASFLTSLLNFIRNQPDLCSPPNVRPTITPTKEDVHEVESPKNAHLATSEVLPQTDLKIAYEVHKEKGDLMNQWLIVRDLLTCKELHQFVTRVSGLQNFRLIWGGRRVSLMETPMLSLRDFGASLKGRMLILEDRSTNSSTSYVPDSLPQANSHFERELMKHFETLYSFMDSDDQISRCTLQFLKNFQSHPSICALIIDESSEFASVFPVDQPCKQLYSLGCLSALLSEKVQSKSLEMGFVHRGIHLLEWVISNPPSNDIHQHHSLRVAEAAIPVISQFLKRLTFTDEAVLQDPKNFIARLVNILELAQHHVDAVVFVGEIYELLFDIATQCLGAWEVISTSVAFRDLHLDLLLCHANTNVITTIILTIQNKIYRLSPETHVSREDLTQFYWSVCSELFEKTVEHPSHSSALYALSLELFQFRYQSDDLTDAELEQIASYFNLWSSMLLQYEPREFIGRETAHPIIAGLCNLLKRCEFVLHRMPGIEPDQVLQLAAKVWEKFLFPPCSGEPGYNEAEPTFPIFDANSRERLYELVYTITATFNHDAFRTVADWVTNIGGGSDINHRFVVDRLRLIRCPSGYLGLKNLSNTCYINSLLTQLYMHPGFRAFMVSQQSNYDPDGLLNATRELFCSLQNSFEQYGDPSQLVRKIRTYTGESINVYEQMDVEEFFNLLFEQWENQMPTHEAKQTFRSFYGGKIVYQIKSLECEHVSEREEPCLNIQCDVQGIANLNESLLAYIQGDAMQGDNKYKCEKCGGKLVDAVRRTCLKEVPDNLILHLKRFEYDLSLQRRNKINDSFAFPMELNMAPYTFSHLSEPEKPIEEDKFELVGVLVHKGHAEHGHYISYIRARPEMDGNKPLWLLFDDSDVTEIDVNDIPDLCFGGFGGEKNSYSGFTSTAKSYSAYMLFYQRSSSMKGSVGDLQLGSPVVSQATIPTDLNDKIQEDNSWRLRLYSLFGIPHFRFVRQLVTRLHELDHEDPKHKVQEAVISAVWHTIWRVHSRIRDSASYDELSFQVRSAMAKCQTCTILTLRWFIHNPEKLRDLISRTTLPKVRHRLQETIIDALQSLRETSGFYGVDVNTLDLTVVPNNSSSVIWPLFKSLEWIARNELGYGIRAWDEFFNFLIDIAFIGRAEALCLIASDFLCICLEYLNLIWVVNRDSHHPYYKVCQLLEKKAPGLNNIGILLSQLLRHTDLRSIYEEQSGKHRYESLDKNSMKLPLSQKESQLLRHRDKEGLVAINKLFEKWELSQETEAHGFVLKDIIAELTRAELDLNIGVVLRQTMSEGIECYTPPTAETFIRAAPEFCKECPTGAEASAIIKSVSKTITGNEIFDGKIIFGFYEEMRQCIHPSVEPLEPGLGSFHHHVLFATRSFAPILLTSSDNYVRFQTIHMLQDMLFMHPPMADLSADGPTEMEKLRTRHVRPLFKVCRKKAADLLELETTKQHLQSLMTVLQSCVQYLEMLVGLGSYADSLKSDEDQGFFDSYQTLEQGFQAAPAVAEEELVHSGNSTVPLHLGDTDTLEALSTDFSDDDDELPMSTT</sequence>
<dbReference type="InterPro" id="IPR028889">
    <property type="entry name" value="USP"/>
</dbReference>
<dbReference type="InterPro" id="IPR001394">
    <property type="entry name" value="Peptidase_C19_UCH"/>
</dbReference>
<dbReference type="InterPro" id="IPR018200">
    <property type="entry name" value="USP_CS"/>
</dbReference>
<proteinExistence type="predicted"/>
<dbReference type="InterPro" id="IPR038765">
    <property type="entry name" value="Papain-like_cys_pep_sf"/>
</dbReference>
<protein>
    <recommendedName>
        <fullName evidence="1">USP domain-containing protein</fullName>
    </recommendedName>
</protein>
<evidence type="ECO:0000313" key="3">
    <source>
        <dbReference type="Proteomes" id="UP000799302"/>
    </source>
</evidence>
<gene>
    <name evidence="2" type="ORF">BT63DRAFT_31658</name>
</gene>
<dbReference type="OrthoDB" id="420187at2759"/>
<dbReference type="EMBL" id="MU004230">
    <property type="protein sequence ID" value="KAF2675205.1"/>
    <property type="molecule type" value="Genomic_DNA"/>
</dbReference>
<dbReference type="PANTHER" id="PTHR24006">
    <property type="entry name" value="UBIQUITIN CARBOXYL-TERMINAL HYDROLASE"/>
    <property type="match status" value="1"/>
</dbReference>
<dbReference type="SUPFAM" id="SSF54001">
    <property type="entry name" value="Cysteine proteinases"/>
    <property type="match status" value="1"/>
</dbReference>
<evidence type="ECO:0000313" key="2">
    <source>
        <dbReference type="EMBL" id="KAF2675205.1"/>
    </source>
</evidence>
<organism evidence="2 3">
    <name type="scientific">Microthyrium microscopicum</name>
    <dbReference type="NCBI Taxonomy" id="703497"/>
    <lineage>
        <taxon>Eukaryota</taxon>
        <taxon>Fungi</taxon>
        <taxon>Dikarya</taxon>
        <taxon>Ascomycota</taxon>
        <taxon>Pezizomycotina</taxon>
        <taxon>Dothideomycetes</taxon>
        <taxon>Dothideomycetes incertae sedis</taxon>
        <taxon>Microthyriales</taxon>
        <taxon>Microthyriaceae</taxon>
        <taxon>Microthyrium</taxon>
    </lineage>
</organism>
<name>A0A6A6USD7_9PEZI</name>
<dbReference type="Pfam" id="PF00443">
    <property type="entry name" value="UCH"/>
    <property type="match status" value="1"/>
</dbReference>